<evidence type="ECO:0000313" key="3">
    <source>
        <dbReference type="EMBL" id="NLA56843.1"/>
    </source>
</evidence>
<gene>
    <name evidence="3" type="ORF">GX859_11240</name>
</gene>
<feature type="domain" description="Peptide chain release factor" evidence="2">
    <location>
        <begin position="29"/>
        <end position="131"/>
    </location>
</feature>
<dbReference type="GO" id="GO:0006415">
    <property type="term" value="P:translational termination"/>
    <property type="evidence" value="ECO:0007669"/>
    <property type="project" value="InterPro"/>
</dbReference>
<comment type="caution">
    <text evidence="3">The sequence shown here is derived from an EMBL/GenBank/DDBJ whole genome shotgun (WGS) entry which is preliminary data.</text>
</comment>
<feature type="coiled-coil region" evidence="1">
    <location>
        <begin position="58"/>
        <end position="112"/>
    </location>
</feature>
<name>A0A7X6PPN7_9CORY</name>
<dbReference type="InterPro" id="IPR045853">
    <property type="entry name" value="Pep_chain_release_fac_I_sf"/>
</dbReference>
<dbReference type="InterPro" id="IPR005139">
    <property type="entry name" value="PCRF"/>
</dbReference>
<accession>A0A7X6PPN7</accession>
<dbReference type="EMBL" id="JAAZHI010000219">
    <property type="protein sequence ID" value="NLA56843.1"/>
    <property type="molecule type" value="Genomic_DNA"/>
</dbReference>
<dbReference type="Gene3D" id="1.20.58.410">
    <property type="entry name" value="Release factor"/>
    <property type="match status" value="1"/>
</dbReference>
<keyword evidence="1" id="KW-0175">Coiled coil</keyword>
<evidence type="ECO:0000259" key="2">
    <source>
        <dbReference type="Pfam" id="PF03462"/>
    </source>
</evidence>
<feature type="non-terminal residue" evidence="3">
    <location>
        <position position="131"/>
    </location>
</feature>
<reference evidence="3 4" key="1">
    <citation type="journal article" date="2020" name="Biotechnol. Biofuels">
        <title>New insights from the biogas microbiome by comprehensive genome-resolved metagenomics of nearly 1600 species originating from multiple anaerobic digesters.</title>
        <authorList>
            <person name="Campanaro S."/>
            <person name="Treu L."/>
            <person name="Rodriguez-R L.M."/>
            <person name="Kovalovszki A."/>
            <person name="Ziels R.M."/>
            <person name="Maus I."/>
            <person name="Zhu X."/>
            <person name="Kougias P.G."/>
            <person name="Basile A."/>
            <person name="Luo G."/>
            <person name="Schluter A."/>
            <person name="Konstantinidis K.T."/>
            <person name="Angelidaki I."/>
        </authorList>
    </citation>
    <scope>NUCLEOTIDE SEQUENCE [LARGE SCALE GENOMIC DNA]</scope>
    <source>
        <strain evidence="3">AS15tlH2ME_198</strain>
    </source>
</reference>
<evidence type="ECO:0000313" key="4">
    <source>
        <dbReference type="Proteomes" id="UP000557899"/>
    </source>
</evidence>
<proteinExistence type="predicted"/>
<dbReference type="Pfam" id="PF03462">
    <property type="entry name" value="PCRF"/>
    <property type="match status" value="1"/>
</dbReference>
<organism evidence="3 4">
    <name type="scientific">Corynebacterium humireducens</name>
    <dbReference type="NCBI Taxonomy" id="1223514"/>
    <lineage>
        <taxon>Bacteria</taxon>
        <taxon>Bacillati</taxon>
        <taxon>Actinomycetota</taxon>
        <taxon>Actinomycetes</taxon>
        <taxon>Mycobacteriales</taxon>
        <taxon>Corynebacteriaceae</taxon>
        <taxon>Corynebacterium</taxon>
    </lineage>
</organism>
<dbReference type="PANTHER" id="PTHR43116:SF3">
    <property type="entry name" value="CLASS I PEPTIDE CHAIN RELEASE FACTOR"/>
    <property type="match status" value="1"/>
</dbReference>
<dbReference type="PANTHER" id="PTHR43116">
    <property type="entry name" value="PEPTIDE CHAIN RELEASE FACTOR 2"/>
    <property type="match status" value="1"/>
</dbReference>
<dbReference type="SUPFAM" id="SSF75620">
    <property type="entry name" value="Release factor"/>
    <property type="match status" value="1"/>
</dbReference>
<dbReference type="Proteomes" id="UP000557899">
    <property type="component" value="Unassembled WGS sequence"/>
</dbReference>
<sequence>MRPELSAALDDLNSTLTTIEKVMDPEEMSARVRELEQQAADPSLWDDPDHAQQVTSELSAVQGKLRKLTDLRQRLEDLPIMYELAEEEGEGDELADEELADMRTQIEALEVQTMLSGDYDQREALINIRSG</sequence>
<protein>
    <submittedName>
        <fullName evidence="3">PCRF domain-containing protein</fullName>
    </submittedName>
</protein>
<dbReference type="AlphaFoldDB" id="A0A7X6PPN7"/>
<evidence type="ECO:0000256" key="1">
    <source>
        <dbReference type="SAM" id="Coils"/>
    </source>
</evidence>